<accession>A0A1I6WEP0</accession>
<feature type="region of interest" description="Disordered" evidence="1">
    <location>
        <begin position="1"/>
        <end position="28"/>
    </location>
</feature>
<protein>
    <submittedName>
        <fullName evidence="2">Uncharacterized protein</fullName>
    </submittedName>
</protein>
<organism evidence="2 3">
    <name type="scientific">Acinetobacter bohemicus</name>
    <dbReference type="NCBI Taxonomy" id="1435036"/>
    <lineage>
        <taxon>Bacteria</taxon>
        <taxon>Pseudomonadati</taxon>
        <taxon>Pseudomonadota</taxon>
        <taxon>Gammaproteobacteria</taxon>
        <taxon>Moraxellales</taxon>
        <taxon>Moraxellaceae</taxon>
        <taxon>Acinetobacter</taxon>
    </lineage>
</organism>
<sequence>MVRIVLSKYGGSPPSDSSTDRKIQTQEPLNPPKEVLDILKGNLPKTMTRKSISNLQGLGFDDNDLKTLIMDTLQNGRYIDSEWCEINSESPWYACDSYELVRKEYNEYSYKYLDANYFLKFCINKAGNLVCTFSCHLS</sequence>
<gene>
    <name evidence="2" type="ORF">SAMN05444586_105522</name>
</gene>
<dbReference type="Proteomes" id="UP000182827">
    <property type="component" value="Unassembled WGS sequence"/>
</dbReference>
<dbReference type="AlphaFoldDB" id="A0A1I6WEP0"/>
<name>A0A1I6WEP0_9GAMM</name>
<evidence type="ECO:0000313" key="2">
    <source>
        <dbReference type="EMBL" id="SFT24034.1"/>
    </source>
</evidence>
<keyword evidence="3" id="KW-1185">Reference proteome</keyword>
<reference evidence="3" key="1">
    <citation type="submission" date="2016-10" db="EMBL/GenBank/DDBJ databases">
        <authorList>
            <person name="Varghese N."/>
            <person name="Submissions S."/>
        </authorList>
    </citation>
    <scope>NUCLEOTIDE SEQUENCE [LARGE SCALE GENOMIC DNA]</scope>
    <source>
        <strain evidence="3">ANC 5076</strain>
    </source>
</reference>
<dbReference type="RefSeq" id="WP_081410465.1">
    <property type="nucleotide sequence ID" value="NZ_CAJJDZ010000004.1"/>
</dbReference>
<proteinExistence type="predicted"/>
<dbReference type="EMBL" id="FOZU01000055">
    <property type="protein sequence ID" value="SFT24034.1"/>
    <property type="molecule type" value="Genomic_DNA"/>
</dbReference>
<evidence type="ECO:0000256" key="1">
    <source>
        <dbReference type="SAM" id="MobiDB-lite"/>
    </source>
</evidence>
<evidence type="ECO:0000313" key="3">
    <source>
        <dbReference type="Proteomes" id="UP000182827"/>
    </source>
</evidence>